<dbReference type="NCBIfam" id="TIGR02471">
    <property type="entry name" value="sucr_syn_bact_C"/>
    <property type="match status" value="1"/>
</dbReference>
<keyword evidence="4 9" id="KW-0808">Transferase</keyword>
<dbReference type="GO" id="GO:0103011">
    <property type="term" value="F:mannosylfructose-phosphate synthase activity"/>
    <property type="evidence" value="ECO:0007669"/>
    <property type="project" value="UniProtKB-EC"/>
</dbReference>
<dbReference type="EC" id="2.4.1.14" evidence="2"/>
<evidence type="ECO:0000259" key="8">
    <source>
        <dbReference type="Pfam" id="PF13439"/>
    </source>
</evidence>
<feature type="domain" description="Glycosyl transferase family 1" evidence="6">
    <location>
        <begin position="274"/>
        <end position="447"/>
    </location>
</feature>
<dbReference type="PANTHER" id="PTHR46039:SF5">
    <property type="entry name" value="SUCROSE-PHOSPHATE SYNTHASE 3-RELATED"/>
    <property type="match status" value="1"/>
</dbReference>
<evidence type="ECO:0000256" key="3">
    <source>
        <dbReference type="ARBA" id="ARBA00022676"/>
    </source>
</evidence>
<dbReference type="InterPro" id="IPR001296">
    <property type="entry name" value="Glyco_trans_1"/>
</dbReference>
<dbReference type="Pfam" id="PF05116">
    <property type="entry name" value="S6PP"/>
    <property type="match status" value="1"/>
</dbReference>
<dbReference type="NCBIfam" id="TIGR01484">
    <property type="entry name" value="HAD-SF-IIB"/>
    <property type="match status" value="1"/>
</dbReference>
<keyword evidence="10" id="KW-1185">Reference proteome</keyword>
<dbReference type="Gene3D" id="3.90.1070.10">
    <property type="match status" value="1"/>
</dbReference>
<dbReference type="Gene3D" id="3.40.50.1000">
    <property type="entry name" value="HAD superfamily/HAD-like"/>
    <property type="match status" value="1"/>
</dbReference>
<comment type="similarity">
    <text evidence="1">Belongs to the glycosyltransferase 1 family.</text>
</comment>
<dbReference type="InterPro" id="IPR006379">
    <property type="entry name" value="HAD-SF_hydro_IIB"/>
</dbReference>
<dbReference type="InterPro" id="IPR036412">
    <property type="entry name" value="HAD-like_sf"/>
</dbReference>
<dbReference type="Pfam" id="PF13439">
    <property type="entry name" value="Glyco_transf_4"/>
    <property type="match status" value="1"/>
</dbReference>
<dbReference type="InterPro" id="IPR012821">
    <property type="entry name" value="Sucrose_P_synth_Pase-like_dom"/>
</dbReference>
<accession>A0ABX5YMJ0</accession>
<dbReference type="InterPro" id="IPR023214">
    <property type="entry name" value="HAD_sf"/>
</dbReference>
<dbReference type="Pfam" id="PF00534">
    <property type="entry name" value="Glycos_transf_1"/>
    <property type="match status" value="1"/>
</dbReference>
<name>A0ABX5YMJ0_9PLAN</name>
<dbReference type="NCBIfam" id="TIGR02472">
    <property type="entry name" value="sucr_P_syn_N"/>
    <property type="match status" value="1"/>
</dbReference>
<evidence type="ECO:0000256" key="2">
    <source>
        <dbReference type="ARBA" id="ARBA00012536"/>
    </source>
</evidence>
<dbReference type="GeneID" id="98647215"/>
<dbReference type="SUPFAM" id="SSF56784">
    <property type="entry name" value="HAD-like"/>
    <property type="match status" value="1"/>
</dbReference>
<comment type="catalytic activity">
    <reaction evidence="5">
        <text>beta-D-fructose 6-phosphate + UDP-alpha-D-glucose = sucrose 6(F)-phosphate + UDP + H(+)</text>
        <dbReference type="Rhea" id="RHEA:22172"/>
        <dbReference type="ChEBI" id="CHEBI:15378"/>
        <dbReference type="ChEBI" id="CHEBI:57634"/>
        <dbReference type="ChEBI" id="CHEBI:57723"/>
        <dbReference type="ChEBI" id="CHEBI:58223"/>
        <dbReference type="ChEBI" id="CHEBI:58885"/>
        <dbReference type="EC" id="2.4.1.14"/>
    </reaction>
</comment>
<keyword evidence="3 9" id="KW-0328">Glycosyltransferase</keyword>
<gene>
    <name evidence="9" type="primary">mfpsA</name>
    <name evidence="9" type="ORF">GmarT_26600</name>
</gene>
<dbReference type="InterPro" id="IPR028098">
    <property type="entry name" value="Glyco_trans_4-like_N"/>
</dbReference>
<organism evidence="9 10">
    <name type="scientific">Gimesia maris</name>
    <dbReference type="NCBI Taxonomy" id="122"/>
    <lineage>
        <taxon>Bacteria</taxon>
        <taxon>Pseudomonadati</taxon>
        <taxon>Planctomycetota</taxon>
        <taxon>Planctomycetia</taxon>
        <taxon>Planctomycetales</taxon>
        <taxon>Planctomycetaceae</taxon>
        <taxon>Gimesia</taxon>
    </lineage>
</organism>
<dbReference type="RefSeq" id="WP_002649442.1">
    <property type="nucleotide sequence ID" value="NZ_CP042910.1"/>
</dbReference>
<evidence type="ECO:0000256" key="1">
    <source>
        <dbReference type="ARBA" id="ARBA00006530"/>
    </source>
</evidence>
<dbReference type="InterPro" id="IPR006380">
    <property type="entry name" value="SPP-like_dom"/>
</dbReference>
<dbReference type="CDD" id="cd03800">
    <property type="entry name" value="GT4_sucrose_synthase"/>
    <property type="match status" value="1"/>
</dbReference>
<protein>
    <recommendedName>
        <fullName evidence="2">sucrose-phosphate synthase</fullName>
        <ecNumber evidence="2">2.4.1.14</ecNumber>
    </recommendedName>
</protein>
<dbReference type="InterPro" id="IPR044161">
    <property type="entry name" value="SPS"/>
</dbReference>
<dbReference type="SUPFAM" id="SSF53756">
    <property type="entry name" value="UDP-Glycosyltransferase/glycogen phosphorylase"/>
    <property type="match status" value="1"/>
</dbReference>
<dbReference type="PANTHER" id="PTHR46039">
    <property type="entry name" value="SUCROSE-PHOSPHATE SYNTHASE 3-RELATED"/>
    <property type="match status" value="1"/>
</dbReference>
<dbReference type="EMBL" id="CP042910">
    <property type="protein sequence ID" value="QEG16792.1"/>
    <property type="molecule type" value="Genomic_DNA"/>
</dbReference>
<dbReference type="InterPro" id="IPR012822">
    <property type="entry name" value="SucroseP_synth_GlycoTrfase_dom"/>
</dbReference>
<evidence type="ECO:0000313" key="10">
    <source>
        <dbReference type="Proteomes" id="UP000322887"/>
    </source>
</evidence>
<dbReference type="Gene3D" id="3.40.50.2000">
    <property type="entry name" value="Glycogen Phosphorylase B"/>
    <property type="match status" value="2"/>
</dbReference>
<reference evidence="9 10" key="1">
    <citation type="submission" date="2019-08" db="EMBL/GenBank/DDBJ databases">
        <title>Deep-cultivation of Planctomycetes and their phenomic and genomic characterization uncovers novel biology.</title>
        <authorList>
            <person name="Wiegand S."/>
            <person name="Jogler M."/>
            <person name="Boedeker C."/>
            <person name="Pinto D."/>
            <person name="Vollmers J."/>
            <person name="Rivas-Marin E."/>
            <person name="Kohn T."/>
            <person name="Peeters S.H."/>
            <person name="Heuer A."/>
            <person name="Rast P."/>
            <person name="Oberbeckmann S."/>
            <person name="Bunk B."/>
            <person name="Jeske O."/>
            <person name="Meyerdierks A."/>
            <person name="Storesund J.E."/>
            <person name="Kallscheuer N."/>
            <person name="Luecker S."/>
            <person name="Lage O.M."/>
            <person name="Pohl T."/>
            <person name="Merkel B.J."/>
            <person name="Hornburger P."/>
            <person name="Mueller R.-W."/>
            <person name="Bruemmer F."/>
            <person name="Labrenz M."/>
            <person name="Spormann A.M."/>
            <person name="Op den Camp H."/>
            <person name="Overmann J."/>
            <person name="Amann R."/>
            <person name="Jetten M.S.M."/>
            <person name="Mascher T."/>
            <person name="Medema M.H."/>
            <person name="Devos D.P."/>
            <person name="Kaster A.-K."/>
            <person name="Ovreas L."/>
            <person name="Rohde M."/>
            <person name="Galperin M.Y."/>
            <person name="Jogler C."/>
        </authorList>
    </citation>
    <scope>NUCLEOTIDE SEQUENCE [LARGE SCALE GENOMIC DNA]</scope>
    <source>
        <strain evidence="9 10">DSM 8797</strain>
    </source>
</reference>
<sequence>MARNVLKKTSQTETSAARLTRNKRGDLKITLISLHGLIRGHDCELGRDADTGGQVKYVLELARELAAHSHVGEVELLTRQIIDPKVDDDYAQVEEQLSENAKIVRIPFGPKRYLRKESLWPYLELFIDQTLQHFRRTGLPDIIHGHYADAGAAGAQLARLLHIPYVFTGHSLGRVKRQRLSLGKEDHQAVERLESKYKFTSRIEAEELALETASMVVTSTNQEVQQQYELYDHYQPARMEVIPPGVDLTNFSPAAKDWTTPKIAADLNCFLQEPDKPMILTMARPDERKNLEMLVRVYGESEQLQELANLVLVMGTRDDLRDLPKAQRRIINHVLYLIDRYNLYGKVAYPKTHKPDDVPELYRLATSMKGVFINPALTEPFGLTLLEAGATGLPIVATNDGGPRDIIANCKNGLLVDPLDKSAIEHALLRTLTEPEQWAEWSDNGIKGTREHYSWNNHAERYLRDLDDILEHSPAPVLADLAEKSSTRRLPEFDRLIITDLDNTLTGDDEALKEFVELIRENDHIGFGIATGRRLDSAMELIKELGLPQPDLIDTDAGTQLHYGENLTPDLSWRKSIDYAWKPQQIRDVLDMQPGLYPQIEEHQSEFKISYEIDTSVSPSITTIKKILREAGLRAKVIMSLGMYLDIIPVRGGSDLSMRHVLWKWGFAPEHVLVSGDSGNDAGMLLGRTLGVVVGNHSEELERLRNRPRVYFAEASHAAGILEGIRYYNFLDKITIPNDRIE</sequence>
<proteinExistence type="inferred from homology"/>
<evidence type="ECO:0000256" key="4">
    <source>
        <dbReference type="ARBA" id="ARBA00022679"/>
    </source>
</evidence>
<evidence type="ECO:0000256" key="5">
    <source>
        <dbReference type="ARBA" id="ARBA00047471"/>
    </source>
</evidence>
<dbReference type="Proteomes" id="UP000322887">
    <property type="component" value="Chromosome"/>
</dbReference>
<feature type="domain" description="Sucrose phosphatase-like" evidence="7">
    <location>
        <begin position="494"/>
        <end position="729"/>
    </location>
</feature>
<evidence type="ECO:0000259" key="7">
    <source>
        <dbReference type="Pfam" id="PF05116"/>
    </source>
</evidence>
<evidence type="ECO:0000313" key="9">
    <source>
        <dbReference type="EMBL" id="QEG16792.1"/>
    </source>
</evidence>
<feature type="domain" description="Glycosyltransferase subfamily 4-like N-terminal" evidence="8">
    <location>
        <begin position="52"/>
        <end position="249"/>
    </location>
</feature>
<evidence type="ECO:0000259" key="6">
    <source>
        <dbReference type="Pfam" id="PF00534"/>
    </source>
</evidence>